<name>A0AAV2SMY0_MEGNR</name>
<sequence>RENEEEIYSVGETGIELSSNSPTRYPEQSTLPMAYRIQTQTNVASASYVDPGPPAPAITTGTLPGNPQLGFTNPDFVASTHHTDPGLSATITSDSVGTVPCSGNPQIGFNNSGF</sequence>
<feature type="region of interest" description="Disordered" evidence="1">
    <location>
        <begin position="46"/>
        <end position="70"/>
    </location>
</feature>
<gene>
    <name evidence="2" type="ORF">MNOR_LOCUS38159</name>
</gene>
<dbReference type="Proteomes" id="UP001497623">
    <property type="component" value="Unassembled WGS sequence"/>
</dbReference>
<dbReference type="AlphaFoldDB" id="A0AAV2SMY0"/>
<evidence type="ECO:0000313" key="2">
    <source>
        <dbReference type="EMBL" id="CAL4208521.1"/>
    </source>
</evidence>
<feature type="region of interest" description="Disordered" evidence="1">
    <location>
        <begin position="1"/>
        <end position="27"/>
    </location>
</feature>
<reference evidence="2 3" key="1">
    <citation type="submission" date="2024-05" db="EMBL/GenBank/DDBJ databases">
        <authorList>
            <person name="Wallberg A."/>
        </authorList>
    </citation>
    <scope>NUCLEOTIDE SEQUENCE [LARGE SCALE GENOMIC DNA]</scope>
</reference>
<organism evidence="2 3">
    <name type="scientific">Meganyctiphanes norvegica</name>
    <name type="common">Northern krill</name>
    <name type="synonym">Thysanopoda norvegica</name>
    <dbReference type="NCBI Taxonomy" id="48144"/>
    <lineage>
        <taxon>Eukaryota</taxon>
        <taxon>Metazoa</taxon>
        <taxon>Ecdysozoa</taxon>
        <taxon>Arthropoda</taxon>
        <taxon>Crustacea</taxon>
        <taxon>Multicrustacea</taxon>
        <taxon>Malacostraca</taxon>
        <taxon>Eumalacostraca</taxon>
        <taxon>Eucarida</taxon>
        <taxon>Euphausiacea</taxon>
        <taxon>Euphausiidae</taxon>
        <taxon>Meganyctiphanes</taxon>
    </lineage>
</organism>
<accession>A0AAV2SMY0</accession>
<comment type="caution">
    <text evidence="2">The sequence shown here is derived from an EMBL/GenBank/DDBJ whole genome shotgun (WGS) entry which is preliminary data.</text>
</comment>
<dbReference type="EMBL" id="CAXKWB010083775">
    <property type="protein sequence ID" value="CAL4208521.1"/>
    <property type="molecule type" value="Genomic_DNA"/>
</dbReference>
<evidence type="ECO:0000313" key="3">
    <source>
        <dbReference type="Proteomes" id="UP001497623"/>
    </source>
</evidence>
<protein>
    <submittedName>
        <fullName evidence="2">Uncharacterized protein</fullName>
    </submittedName>
</protein>
<feature type="non-terminal residue" evidence="2">
    <location>
        <position position="1"/>
    </location>
</feature>
<feature type="compositionally biased region" description="Polar residues" evidence="1">
    <location>
        <begin position="16"/>
        <end position="27"/>
    </location>
</feature>
<evidence type="ECO:0000256" key="1">
    <source>
        <dbReference type="SAM" id="MobiDB-lite"/>
    </source>
</evidence>
<proteinExistence type="predicted"/>
<keyword evidence="3" id="KW-1185">Reference proteome</keyword>